<sequence>MANVVNMNSLLNGKDSRWLQLEVCREFQRNKCSRQDTECKFAHPPANVEVQNGKVTACYDSIKGRCNRDKPPCKYFHPPQHLKDQLLINGRNHLALKNALMQQMGIAPGQPVISGQVPAVATSPYLTGIPANTYSPYYATGHLVPTLLGPDPTAVASQLGPVVPQTVQVAQQKIPRSDRLEMDVKTVGSFYYENFQFSGMVPFKRPAAEKSGIPVYQPGATTYQQLMPPYVPVSFTGHPPGVPRFQ</sequence>
<dbReference type="RefSeq" id="XP_051860989.1">
    <property type="nucleotide sequence ID" value="XM_052005029.1"/>
</dbReference>
<dbReference type="FunFam" id="3.30.1370.210:FF:000005">
    <property type="entry name" value="Muscleblind, isoform M"/>
    <property type="match status" value="1"/>
</dbReference>
<dbReference type="PROSITE" id="PS50103">
    <property type="entry name" value="ZF_C3H1"/>
    <property type="match status" value="2"/>
</dbReference>
<dbReference type="GO" id="GO:0003723">
    <property type="term" value="F:RNA binding"/>
    <property type="evidence" value="ECO:0007669"/>
    <property type="project" value="TreeGrafter"/>
</dbReference>
<keyword evidence="6" id="KW-0539">Nucleus</keyword>
<dbReference type="AlphaFoldDB" id="A0A9C6SXX2"/>
<dbReference type="PANTHER" id="PTHR12675:SF12">
    <property type="entry name" value="PROTEIN MUSCLEBLIND"/>
    <property type="match status" value="1"/>
</dbReference>
<dbReference type="SMART" id="SM00356">
    <property type="entry name" value="ZnF_C3H1"/>
    <property type="match status" value="2"/>
</dbReference>
<keyword evidence="2 8" id="KW-0479">Metal-binding</keyword>
<protein>
    <submittedName>
        <fullName evidence="11">Protein muscleblind isoform X27</fullName>
    </submittedName>
</protein>
<evidence type="ECO:0000256" key="4">
    <source>
        <dbReference type="ARBA" id="ARBA00022771"/>
    </source>
</evidence>
<evidence type="ECO:0000256" key="2">
    <source>
        <dbReference type="ARBA" id="ARBA00022723"/>
    </source>
</evidence>
<keyword evidence="3" id="KW-0677">Repeat</keyword>
<dbReference type="GO" id="GO:0005737">
    <property type="term" value="C:cytoplasm"/>
    <property type="evidence" value="ECO:0007669"/>
    <property type="project" value="TreeGrafter"/>
</dbReference>
<dbReference type="GO" id="GO:0043484">
    <property type="term" value="P:regulation of RNA splicing"/>
    <property type="evidence" value="ECO:0007669"/>
    <property type="project" value="TreeGrafter"/>
</dbReference>
<dbReference type="OrthoDB" id="6285980at2759"/>
<evidence type="ECO:0000256" key="3">
    <source>
        <dbReference type="ARBA" id="ARBA00022737"/>
    </source>
</evidence>
<feature type="zinc finger region" description="C3H1-type" evidence="8">
    <location>
        <begin position="18"/>
        <end position="46"/>
    </location>
</feature>
<dbReference type="GeneID" id="117567062"/>
<evidence type="ECO:0000313" key="10">
    <source>
        <dbReference type="Proteomes" id="UP000515160"/>
    </source>
</evidence>
<evidence type="ECO:0000256" key="7">
    <source>
        <dbReference type="ARBA" id="ARBA00038226"/>
    </source>
</evidence>
<evidence type="ECO:0000259" key="9">
    <source>
        <dbReference type="PROSITE" id="PS50103"/>
    </source>
</evidence>
<dbReference type="CTD" id="36945"/>
<proteinExistence type="inferred from homology"/>
<keyword evidence="5 8" id="KW-0862">Zinc</keyword>
<gene>
    <name evidence="11" type="primary">LOC117567062</name>
</gene>
<dbReference type="PANTHER" id="PTHR12675">
    <property type="entry name" value="MUSCLEBLIND-LIKE PROTEIN"/>
    <property type="match status" value="1"/>
</dbReference>
<accession>A0A9C6SXX2</accession>
<reference evidence="11" key="1">
    <citation type="submission" date="2025-08" db="UniProtKB">
        <authorList>
            <consortium name="RefSeq"/>
        </authorList>
    </citation>
    <scope>IDENTIFICATION</scope>
    <source>
        <strain evidence="11">15112-1751.03</strain>
        <tissue evidence="11">Whole Adult</tissue>
    </source>
</reference>
<dbReference type="InterPro" id="IPR054429">
    <property type="entry name" value="Znf-CCCH_Muscleblind-like"/>
</dbReference>
<feature type="domain" description="C3H1-type" evidence="9">
    <location>
        <begin position="52"/>
        <end position="80"/>
    </location>
</feature>
<evidence type="ECO:0000256" key="1">
    <source>
        <dbReference type="ARBA" id="ARBA00004123"/>
    </source>
</evidence>
<keyword evidence="10" id="KW-1185">Reference proteome</keyword>
<dbReference type="Pfam" id="PF22628">
    <property type="entry name" value="zf-CCCH_10"/>
    <property type="match status" value="1"/>
</dbReference>
<evidence type="ECO:0000256" key="5">
    <source>
        <dbReference type="ARBA" id="ARBA00022833"/>
    </source>
</evidence>
<name>A0A9C6SXX2_DROAB</name>
<evidence type="ECO:0000256" key="8">
    <source>
        <dbReference type="PROSITE-ProRule" id="PRU00723"/>
    </source>
</evidence>
<dbReference type="Gene3D" id="3.30.1370.210">
    <property type="match status" value="1"/>
</dbReference>
<evidence type="ECO:0000313" key="11">
    <source>
        <dbReference type="RefSeq" id="XP_051860989.1"/>
    </source>
</evidence>
<organism evidence="10 11">
    <name type="scientific">Drosophila albomicans</name>
    <name type="common">Fruit fly</name>
    <dbReference type="NCBI Taxonomy" id="7291"/>
    <lineage>
        <taxon>Eukaryota</taxon>
        <taxon>Metazoa</taxon>
        <taxon>Ecdysozoa</taxon>
        <taxon>Arthropoda</taxon>
        <taxon>Hexapoda</taxon>
        <taxon>Insecta</taxon>
        <taxon>Pterygota</taxon>
        <taxon>Neoptera</taxon>
        <taxon>Endopterygota</taxon>
        <taxon>Diptera</taxon>
        <taxon>Brachycera</taxon>
        <taxon>Muscomorpha</taxon>
        <taxon>Ephydroidea</taxon>
        <taxon>Drosophilidae</taxon>
        <taxon>Drosophila</taxon>
    </lineage>
</organism>
<keyword evidence="4 8" id="KW-0863">Zinc-finger</keyword>
<evidence type="ECO:0000256" key="6">
    <source>
        <dbReference type="ARBA" id="ARBA00023242"/>
    </source>
</evidence>
<dbReference type="Proteomes" id="UP000515160">
    <property type="component" value="Chromosome 3"/>
</dbReference>
<feature type="zinc finger region" description="C3H1-type" evidence="8">
    <location>
        <begin position="52"/>
        <end position="80"/>
    </location>
</feature>
<comment type="subcellular location">
    <subcellularLocation>
        <location evidence="1">Nucleus</location>
    </subcellularLocation>
</comment>
<dbReference type="InterPro" id="IPR000571">
    <property type="entry name" value="Znf_CCCH"/>
</dbReference>
<dbReference type="GO" id="GO:0008270">
    <property type="term" value="F:zinc ion binding"/>
    <property type="evidence" value="ECO:0007669"/>
    <property type="project" value="UniProtKB-KW"/>
</dbReference>
<comment type="similarity">
    <text evidence="7">Belongs to the muscleblind family.</text>
</comment>
<feature type="domain" description="C3H1-type" evidence="9">
    <location>
        <begin position="18"/>
        <end position="46"/>
    </location>
</feature>
<dbReference type="GO" id="GO:0005654">
    <property type="term" value="C:nucleoplasm"/>
    <property type="evidence" value="ECO:0007669"/>
    <property type="project" value="TreeGrafter"/>
</dbReference>